<dbReference type="RefSeq" id="WP_307347768.1">
    <property type="nucleotide sequence ID" value="NZ_JAUSVS010000002.1"/>
</dbReference>
<organism evidence="3 4">
    <name type="scientific">Caulobacter ginsengisoli</name>
    <dbReference type="NCBI Taxonomy" id="400775"/>
    <lineage>
        <taxon>Bacteria</taxon>
        <taxon>Pseudomonadati</taxon>
        <taxon>Pseudomonadota</taxon>
        <taxon>Alphaproteobacteria</taxon>
        <taxon>Caulobacterales</taxon>
        <taxon>Caulobacteraceae</taxon>
        <taxon>Caulobacter</taxon>
    </lineage>
</organism>
<keyword evidence="4" id="KW-1185">Reference proteome</keyword>
<evidence type="ECO:0000256" key="1">
    <source>
        <dbReference type="SAM" id="MobiDB-lite"/>
    </source>
</evidence>
<reference evidence="3 4" key="1">
    <citation type="submission" date="2023-07" db="EMBL/GenBank/DDBJ databases">
        <title>Genomic Encyclopedia of Type Strains, Phase IV (KMG-IV): sequencing the most valuable type-strain genomes for metagenomic binning, comparative biology and taxonomic classification.</title>
        <authorList>
            <person name="Goeker M."/>
        </authorList>
    </citation>
    <scope>NUCLEOTIDE SEQUENCE [LARGE SCALE GENOMIC DNA]</scope>
    <source>
        <strain evidence="3 4">DSM 18695</strain>
    </source>
</reference>
<dbReference type="EMBL" id="JAUSVS010000002">
    <property type="protein sequence ID" value="MDQ0463663.1"/>
    <property type="molecule type" value="Genomic_DNA"/>
</dbReference>
<evidence type="ECO:0000256" key="2">
    <source>
        <dbReference type="SAM" id="SignalP"/>
    </source>
</evidence>
<protein>
    <submittedName>
        <fullName evidence="3">Uncharacterized protein</fullName>
    </submittedName>
</protein>
<keyword evidence="2" id="KW-0732">Signal</keyword>
<feature type="region of interest" description="Disordered" evidence="1">
    <location>
        <begin position="152"/>
        <end position="181"/>
    </location>
</feature>
<gene>
    <name evidence="3" type="ORF">QO010_001434</name>
</gene>
<name>A0ABU0IR81_9CAUL</name>
<feature type="chain" id="PRO_5046234909" evidence="2">
    <location>
        <begin position="18"/>
        <end position="302"/>
    </location>
</feature>
<comment type="caution">
    <text evidence="3">The sequence shown here is derived from an EMBL/GenBank/DDBJ whole genome shotgun (WGS) entry which is preliminary data.</text>
</comment>
<feature type="region of interest" description="Disordered" evidence="1">
    <location>
        <begin position="50"/>
        <end position="109"/>
    </location>
</feature>
<evidence type="ECO:0000313" key="3">
    <source>
        <dbReference type="EMBL" id="MDQ0463663.1"/>
    </source>
</evidence>
<proteinExistence type="predicted"/>
<accession>A0ABU0IR81</accession>
<evidence type="ECO:0000313" key="4">
    <source>
        <dbReference type="Proteomes" id="UP001228905"/>
    </source>
</evidence>
<feature type="region of interest" description="Disordered" evidence="1">
    <location>
        <begin position="280"/>
        <end position="302"/>
    </location>
</feature>
<sequence length="302" mass="31315">MRTRVGIGLFAVTSVVAASLSVAVTADSGANPNRALSDTQFADVSTAPGSQVALAGGDDPDAPIRTGRWAEDRPPVQLAGGPAPSVPNSSVIRLASAPPPTATSASSMAPRPITMAALLPPDARASLQPTSRSTRAALPRITLALGAPGGAVNPGSGLAIDRDSFDNPAAPRVSRPPPRTQSRGLLVQLQAKPDRRKGRWFIFAAGSGEAYGFNLIRDPFSGWKKSGWSVEQLAEFGKAQIGIGWRKGRAQIAATAARREIGAYGISREDTVFGLTFSLSGAKPTARPRGGIGRQPSLQSPR</sequence>
<feature type="signal peptide" evidence="2">
    <location>
        <begin position="1"/>
        <end position="17"/>
    </location>
</feature>
<dbReference type="Proteomes" id="UP001228905">
    <property type="component" value="Unassembled WGS sequence"/>
</dbReference>